<evidence type="ECO:0000256" key="1">
    <source>
        <dbReference type="SAM" id="SignalP"/>
    </source>
</evidence>
<proteinExistence type="predicted"/>
<protein>
    <recommendedName>
        <fullName evidence="4">Dockerin domain-containing protein</fullName>
    </recommendedName>
</protein>
<evidence type="ECO:0000313" key="3">
    <source>
        <dbReference type="Proteomes" id="UP000486602"/>
    </source>
</evidence>
<dbReference type="Gene3D" id="2.60.40.1120">
    <property type="entry name" value="Carboxypeptidase-like, regulatory domain"/>
    <property type="match status" value="1"/>
</dbReference>
<keyword evidence="3" id="KW-1185">Reference proteome</keyword>
<accession>A0A7K3WRB0</accession>
<dbReference type="Pfam" id="PF00404">
    <property type="entry name" value="Dockerin_1"/>
    <property type="match status" value="1"/>
</dbReference>
<organism evidence="2 3">
    <name type="scientific">Cryomorpha ignava</name>
    <dbReference type="NCBI Taxonomy" id="101383"/>
    <lineage>
        <taxon>Bacteria</taxon>
        <taxon>Pseudomonadati</taxon>
        <taxon>Bacteroidota</taxon>
        <taxon>Flavobacteriia</taxon>
        <taxon>Flavobacteriales</taxon>
        <taxon>Cryomorphaceae</taxon>
        <taxon>Cryomorpha</taxon>
    </lineage>
</organism>
<dbReference type="InterPro" id="IPR002105">
    <property type="entry name" value="Dockerin_1_rpt"/>
</dbReference>
<dbReference type="InterPro" id="IPR036439">
    <property type="entry name" value="Dockerin_dom_sf"/>
</dbReference>
<dbReference type="SUPFAM" id="SSF49452">
    <property type="entry name" value="Starch-binding domain-like"/>
    <property type="match status" value="1"/>
</dbReference>
<dbReference type="SUPFAM" id="SSF63446">
    <property type="entry name" value="Type I dockerin domain"/>
    <property type="match status" value="1"/>
</dbReference>
<dbReference type="GO" id="GO:0030246">
    <property type="term" value="F:carbohydrate binding"/>
    <property type="evidence" value="ECO:0007669"/>
    <property type="project" value="InterPro"/>
</dbReference>
<dbReference type="GO" id="GO:0004553">
    <property type="term" value="F:hydrolase activity, hydrolyzing O-glycosyl compounds"/>
    <property type="evidence" value="ECO:0007669"/>
    <property type="project" value="InterPro"/>
</dbReference>
<name>A0A7K3WRB0_9FLAO</name>
<evidence type="ECO:0008006" key="4">
    <source>
        <dbReference type="Google" id="ProtNLM"/>
    </source>
</evidence>
<dbReference type="AlphaFoldDB" id="A0A7K3WRB0"/>
<comment type="caution">
    <text evidence="2">The sequence shown here is derived from an EMBL/GenBank/DDBJ whole genome shotgun (WGS) entry which is preliminary data.</text>
</comment>
<dbReference type="InterPro" id="IPR013784">
    <property type="entry name" value="Carb-bd-like_fold"/>
</dbReference>
<feature type="signal peptide" evidence="1">
    <location>
        <begin position="1"/>
        <end position="19"/>
    </location>
</feature>
<dbReference type="RefSeq" id="WP_163284952.1">
    <property type="nucleotide sequence ID" value="NZ_JAAGVY010000012.1"/>
</dbReference>
<dbReference type="Proteomes" id="UP000486602">
    <property type="component" value="Unassembled WGS sequence"/>
</dbReference>
<reference evidence="2 3" key="1">
    <citation type="submission" date="2020-02" db="EMBL/GenBank/DDBJ databases">
        <title>Out from the shadows clarifying the taxonomy of the family Cryomorphaceae and related taxa by utilizing the GTDB taxonomic framework.</title>
        <authorList>
            <person name="Bowman J.P."/>
        </authorList>
    </citation>
    <scope>NUCLEOTIDE SEQUENCE [LARGE SCALE GENOMIC DNA]</scope>
    <source>
        <strain evidence="2 3">QSSC 1-22</strain>
    </source>
</reference>
<dbReference type="Gene3D" id="1.10.1330.10">
    <property type="entry name" value="Dockerin domain"/>
    <property type="match status" value="1"/>
</dbReference>
<sequence length="561" mass="57743">MARPILLLVFILGFLSSQAQGPYPLVDVLGAPNVVNVNLGDDFTIIIQLDAQDAFVTVADIFMTFDPAKVQVNNTAYASGSSLNIQTFPPELDNVNGNWGRGGFGFSPATTLFDQLIIECTAIGGGNSLMEHVTIGVKRTLLAYGGEDVTGTTEPIQINITGYDCPALSVNNGDPCQIGSDIGEYVNCDCEVYDCAGVPDGTATLDDCGVCDSDPANDNTTCLDCAGVVNGTATLDDCGVCDSDPANDNTTCLDCAGVINGTSTLDDCGVCDSDPANDNTTCLDCAGVINGTSTLDDCGVCDSDPANDNTTCLDCAGVINGTSTLDDCGVCDSDPVNDNTTCLDCAGVVNGTASIDDCGVCSGGDTGVIPDQSCTDCEGVVNGGALPGTPCDIEGIAGVYGSDCSCLTLPVGNIDGSVDWNVDCGSRSITIEIYGVDEPHLNETFYTMIDANGNFTSPDFLTGTYNVLIKVEGYLAKMLPAQVISSGVNTIDFGHIIAGDLNESNSVNVFDVSTMSAAFGSTESSPSFNFIADYNCDGSINVIDVSILNSGFGMVGDTVNP</sequence>
<dbReference type="GO" id="GO:0000272">
    <property type="term" value="P:polysaccharide catabolic process"/>
    <property type="evidence" value="ECO:0007669"/>
    <property type="project" value="InterPro"/>
</dbReference>
<keyword evidence="1" id="KW-0732">Signal</keyword>
<evidence type="ECO:0000313" key="2">
    <source>
        <dbReference type="EMBL" id="NEN23581.1"/>
    </source>
</evidence>
<dbReference type="EMBL" id="JAAGVY010000012">
    <property type="protein sequence ID" value="NEN23581.1"/>
    <property type="molecule type" value="Genomic_DNA"/>
</dbReference>
<feature type="chain" id="PRO_5029760080" description="Dockerin domain-containing protein" evidence="1">
    <location>
        <begin position="20"/>
        <end position="561"/>
    </location>
</feature>
<gene>
    <name evidence="2" type="ORF">G3O08_08715</name>
</gene>